<gene>
    <name evidence="2" type="ORF">AK812_SmicGene39739</name>
</gene>
<protein>
    <submittedName>
        <fullName evidence="2">Uncharacterized protein</fullName>
    </submittedName>
</protein>
<comment type="caution">
    <text evidence="2">The sequence shown here is derived from an EMBL/GenBank/DDBJ whole genome shotgun (WGS) entry which is preliminary data.</text>
</comment>
<evidence type="ECO:0000256" key="1">
    <source>
        <dbReference type="SAM" id="MobiDB-lite"/>
    </source>
</evidence>
<sequence length="821" mass="91959">MMLIFGGKGYDHVKDPITGRLIYHYCEQMSKVDLRNCNGDYRFIKTDSATSPTTQEPVGWPVSRSFVVPSTWPFEHIIVAKMDLDVRGPRASGEDLCYIGVDDHIDEGQKGHSCMPWFLKRRWLDLEATHVSIDVRGMWNSDVKAKEGVPPGNPLAKLATFMGPFNQPEYRKCFEVLCPMLEALSRTDGRSVLQIICSHGRNRSATLAVGLSALYDIPVWLPTFGDLSQEWWAVAKLPDDVMAQLKEMQMAWRPVAAPRTPPGPPPFDGAGRDYGHGQFDPNSLIGSMPSVGNAVLDSIRLDIWRVAPAILIELDELGIDERCLRSVANLAGHSDDGAKFVRELFQVVQRENSDHPNYENPAAAITSAVRRELDRLRPNIPGLPGSSGDRPPPRAGVRGPPPARDYDDRMDDRRRDYDDRPRDYFRDYDYPDRRGDPRDDRRGDFRDDRRGDPRDDRRGDPRDDRWANYRPPNRRFFEEDDRLSDPGHPGRPAPHWGGRRGEPVPCLILAVAVTTTIARSFGMGDRGDLSLAMSSTILPQRPFVEFDFDPSNSMGNKRATAVRKQQEKAALRRKAKEEKLAKRNERTFAKSLANFQESSFERARAFVDGQLDDNPGWVRPLADLIRDGALQTLLRTTAAGPSEPTGPSAGKWVGKAKTFGELPTEAMAFMLEAIGVKVGDGVVRDVLSNFFLVQFFVDESVALPAGSRSFEVLDKIAKDRFKALQEVKVAPVVEKDFDGNCWAIDEDGAVTFALSRDSQKLPALSTGDVWVLDDQHSPAGRVHSQLTPAVAFDCRSLFPEVRDIDPKKKWAVKKDKADKDQ</sequence>
<name>A0A1Q9CAG1_SYMMI</name>
<proteinExistence type="predicted"/>
<dbReference type="AlphaFoldDB" id="A0A1Q9CAG1"/>
<accession>A0A1Q9CAG1</accession>
<evidence type="ECO:0000313" key="3">
    <source>
        <dbReference type="Proteomes" id="UP000186817"/>
    </source>
</evidence>
<dbReference type="OrthoDB" id="427046at2759"/>
<organism evidence="2 3">
    <name type="scientific">Symbiodinium microadriaticum</name>
    <name type="common">Dinoflagellate</name>
    <name type="synonym">Zooxanthella microadriatica</name>
    <dbReference type="NCBI Taxonomy" id="2951"/>
    <lineage>
        <taxon>Eukaryota</taxon>
        <taxon>Sar</taxon>
        <taxon>Alveolata</taxon>
        <taxon>Dinophyceae</taxon>
        <taxon>Suessiales</taxon>
        <taxon>Symbiodiniaceae</taxon>
        <taxon>Symbiodinium</taxon>
    </lineage>
</organism>
<dbReference type="Proteomes" id="UP000186817">
    <property type="component" value="Unassembled WGS sequence"/>
</dbReference>
<reference evidence="2 3" key="1">
    <citation type="submission" date="2016-02" db="EMBL/GenBank/DDBJ databases">
        <title>Genome analysis of coral dinoflagellate symbionts highlights evolutionary adaptations to a symbiotic lifestyle.</title>
        <authorList>
            <person name="Aranda M."/>
            <person name="Li Y."/>
            <person name="Liew Y.J."/>
            <person name="Baumgarten S."/>
            <person name="Simakov O."/>
            <person name="Wilson M."/>
            <person name="Piel J."/>
            <person name="Ashoor H."/>
            <person name="Bougouffa S."/>
            <person name="Bajic V.B."/>
            <person name="Ryu T."/>
            <person name="Ravasi T."/>
            <person name="Bayer T."/>
            <person name="Micklem G."/>
            <person name="Kim H."/>
            <person name="Bhak J."/>
            <person name="Lajeunesse T.C."/>
            <person name="Voolstra C.R."/>
        </authorList>
    </citation>
    <scope>NUCLEOTIDE SEQUENCE [LARGE SCALE GENOMIC DNA]</scope>
    <source>
        <strain evidence="2 3">CCMP2467</strain>
    </source>
</reference>
<evidence type="ECO:0000313" key="2">
    <source>
        <dbReference type="EMBL" id="OLP79919.1"/>
    </source>
</evidence>
<feature type="region of interest" description="Disordered" evidence="1">
    <location>
        <begin position="377"/>
        <end position="500"/>
    </location>
</feature>
<keyword evidence="3" id="KW-1185">Reference proteome</keyword>
<feature type="compositionally biased region" description="Basic and acidic residues" evidence="1">
    <location>
        <begin position="404"/>
        <end position="467"/>
    </location>
</feature>
<dbReference type="EMBL" id="LSRX01001435">
    <property type="protein sequence ID" value="OLP79919.1"/>
    <property type="molecule type" value="Genomic_DNA"/>
</dbReference>